<evidence type="ECO:0000313" key="2">
    <source>
        <dbReference type="EMBL" id="RIA04942.1"/>
    </source>
</evidence>
<proteinExistence type="predicted"/>
<feature type="compositionally biased region" description="Basic and acidic residues" evidence="1">
    <location>
        <begin position="80"/>
        <end position="98"/>
    </location>
</feature>
<dbReference type="InterPro" id="IPR033249">
    <property type="entry name" value="CLE_plant"/>
</dbReference>
<feature type="region of interest" description="Disordered" evidence="1">
    <location>
        <begin position="42"/>
        <end position="108"/>
    </location>
</feature>
<name>A0A397KX28_BRACM</name>
<dbReference type="PANTHER" id="PTHR34545">
    <property type="entry name" value="CLAVATA3/ESR (CLE)-RELATED PROTEIN 22"/>
    <property type="match status" value="1"/>
</dbReference>
<evidence type="ECO:0000256" key="1">
    <source>
        <dbReference type="SAM" id="MobiDB-lite"/>
    </source>
</evidence>
<organism evidence="2">
    <name type="scientific">Brassica campestris</name>
    <name type="common">Field mustard</name>
    <dbReference type="NCBI Taxonomy" id="3711"/>
    <lineage>
        <taxon>Eukaryota</taxon>
        <taxon>Viridiplantae</taxon>
        <taxon>Streptophyta</taxon>
        <taxon>Embryophyta</taxon>
        <taxon>Tracheophyta</taxon>
        <taxon>Spermatophyta</taxon>
        <taxon>Magnoliopsida</taxon>
        <taxon>eudicotyledons</taxon>
        <taxon>Gunneridae</taxon>
        <taxon>Pentapetalae</taxon>
        <taxon>rosids</taxon>
        <taxon>malvids</taxon>
        <taxon>Brassicales</taxon>
        <taxon>Brassicaceae</taxon>
        <taxon>Brassiceae</taxon>
        <taxon>Brassica</taxon>
    </lineage>
</organism>
<dbReference type="AlphaFoldDB" id="A0A397KX28"/>
<sequence>MGNSVGNEHDTRRRRRKRAAPSTMLLWGILIFGQFGLSSSSVLSSPHQYHHQSYPSSRKAGPFHETSSTQSPSTSLSFTDPHREEENRDDVYKDDKRLVHTGPNPLHN</sequence>
<protein>
    <submittedName>
        <fullName evidence="2">Uncharacterized protein</fullName>
    </submittedName>
</protein>
<dbReference type="PANTHER" id="PTHR34545:SF14">
    <property type="entry name" value="GENOME ASSEMBLY, CHROMOSOME: A02"/>
    <property type="match status" value="1"/>
</dbReference>
<feature type="compositionally biased region" description="Low complexity" evidence="1">
    <location>
        <begin position="66"/>
        <end position="79"/>
    </location>
</feature>
<accession>A0A397KX28</accession>
<dbReference type="EMBL" id="KZ864983">
    <property type="protein sequence ID" value="RIA04942.1"/>
    <property type="molecule type" value="Genomic_DNA"/>
</dbReference>
<gene>
    <name evidence="2" type="ORF">BRARA_K00778</name>
</gene>
<dbReference type="Proteomes" id="UP000264353">
    <property type="component" value="Unassembled WGS sequence"/>
</dbReference>
<reference evidence="2" key="1">
    <citation type="submission" date="2018-06" db="EMBL/GenBank/DDBJ databases">
        <title>WGS assembly of Brassica rapa FPsc.</title>
        <authorList>
            <person name="Bowman J."/>
            <person name="Kohchi T."/>
            <person name="Yamato K."/>
            <person name="Jenkins J."/>
            <person name="Shu S."/>
            <person name="Ishizaki K."/>
            <person name="Yamaoka S."/>
            <person name="Nishihama R."/>
            <person name="Nakamura Y."/>
            <person name="Berger F."/>
            <person name="Adam C."/>
            <person name="Aki S."/>
            <person name="Althoff F."/>
            <person name="Araki T."/>
            <person name="Arteaga-Vazquez M."/>
            <person name="Balasubrmanian S."/>
            <person name="Bauer D."/>
            <person name="Boehm C."/>
            <person name="Briginshaw L."/>
            <person name="Caballero-Perez J."/>
            <person name="Catarino B."/>
            <person name="Chen F."/>
            <person name="Chiyoda S."/>
            <person name="Chovatia M."/>
            <person name="Davies K."/>
            <person name="Delmans M."/>
            <person name="Demura T."/>
            <person name="Dierschke T."/>
            <person name="Dolan L."/>
            <person name="Dorantes-Acosta A."/>
            <person name="Eklund D."/>
            <person name="Florent S."/>
            <person name="Flores-Sandoval E."/>
            <person name="Fujiyama A."/>
            <person name="Fukuzawa H."/>
            <person name="Galik B."/>
            <person name="Grimanelli D."/>
            <person name="Grimwood J."/>
            <person name="Grossniklaus U."/>
            <person name="Hamada T."/>
            <person name="Haseloff J."/>
            <person name="Hetherington A."/>
            <person name="Higo A."/>
            <person name="Hirakawa Y."/>
            <person name="Hundley H."/>
            <person name="Ikeda Y."/>
            <person name="Inoue K."/>
            <person name="Inoue S."/>
            <person name="Ishida S."/>
            <person name="Jia Q."/>
            <person name="Kakita M."/>
            <person name="Kanazawa T."/>
            <person name="Kawai Y."/>
            <person name="Kawashima T."/>
            <person name="Kennedy M."/>
            <person name="Kinose K."/>
            <person name="Kinoshita T."/>
            <person name="Kohara Y."/>
            <person name="Koide E."/>
            <person name="Komatsu K."/>
            <person name="Kopischke S."/>
            <person name="Kubo M."/>
            <person name="Kyozuka J."/>
            <person name="Lagercrantz U."/>
            <person name="Lin S."/>
            <person name="Lindquist E."/>
            <person name="Lipzen A."/>
            <person name="Lu C."/>
            <person name="Luna E."/>
            <person name="Martienssen R."/>
            <person name="Minamino N."/>
            <person name="Mizutani M."/>
            <person name="Mizutani M."/>
            <person name="Mochizuki N."/>
            <person name="Monte I."/>
            <person name="Mosher R."/>
            <person name="Nagasaki H."/>
            <person name="Nakagami H."/>
            <person name="Naramoto S."/>
            <person name="Nishitani K."/>
            <person name="Ohtani M."/>
            <person name="Okamoto T."/>
            <person name="Okumura M."/>
            <person name="Phillips J."/>
            <person name="Pollak B."/>
            <person name="Reinders A."/>
            <person name="Roevekamp M."/>
            <person name="Sano R."/>
            <person name="Sawa S."/>
            <person name="Schmid M."/>
            <person name="Shirakawa M."/>
            <person name="Solano R."/>
            <person name="Spunde A."/>
            <person name="Suetsugu N."/>
            <person name="Sugano S."/>
            <person name="Sugiyama A."/>
            <person name="Sun R."/>
            <person name="Suzuki Y."/>
            <person name="Takenaka M."/>
            <person name="Takezawa D."/>
            <person name="Tomogane H."/>
            <person name="Tsuzuki M."/>
            <person name="Ueda T."/>
            <person name="Umeda M."/>
            <person name="Ward J."/>
            <person name="Watanabe Y."/>
            <person name="Yazaki K."/>
            <person name="Yokoyama R."/>
            <person name="Yoshitake Y."/>
            <person name="Yotsui I."/>
            <person name="Zachgo S."/>
            <person name="Schmutz J."/>
        </authorList>
    </citation>
    <scope>NUCLEOTIDE SEQUENCE [LARGE SCALE GENOMIC DNA]</scope>
</reference>
<dbReference type="GO" id="GO:0048731">
    <property type="term" value="P:system development"/>
    <property type="evidence" value="ECO:0007669"/>
    <property type="project" value="InterPro"/>
</dbReference>